<keyword evidence="1" id="KW-0732">Signal</keyword>
<dbReference type="SMART" id="SM00060">
    <property type="entry name" value="FN3"/>
    <property type="match status" value="1"/>
</dbReference>
<gene>
    <name evidence="3" type="ORF">A2319_02795</name>
</gene>
<organism evidence="3 4">
    <name type="scientific">Candidatus Kerfeldbacteria bacterium RIFOXYB2_FULL_38_14</name>
    <dbReference type="NCBI Taxonomy" id="1798547"/>
    <lineage>
        <taxon>Bacteria</taxon>
        <taxon>Candidatus Kerfeldiibacteriota</taxon>
    </lineage>
</organism>
<name>A0A1G2BD11_9BACT</name>
<dbReference type="SUPFAM" id="SSF49265">
    <property type="entry name" value="Fibronectin type III"/>
    <property type="match status" value="1"/>
</dbReference>
<feature type="domain" description="Fibronectin type-III" evidence="2">
    <location>
        <begin position="522"/>
        <end position="608"/>
    </location>
</feature>
<dbReference type="PROSITE" id="PS50853">
    <property type="entry name" value="FN3"/>
    <property type="match status" value="1"/>
</dbReference>
<protein>
    <recommendedName>
        <fullName evidence="2">Fibronectin type-III domain-containing protein</fullName>
    </recommendedName>
</protein>
<evidence type="ECO:0000256" key="1">
    <source>
        <dbReference type="SAM" id="SignalP"/>
    </source>
</evidence>
<reference evidence="3 4" key="1">
    <citation type="journal article" date="2016" name="Nat. Commun.">
        <title>Thousands of microbial genomes shed light on interconnected biogeochemical processes in an aquifer system.</title>
        <authorList>
            <person name="Anantharaman K."/>
            <person name="Brown C.T."/>
            <person name="Hug L.A."/>
            <person name="Sharon I."/>
            <person name="Castelle C.J."/>
            <person name="Probst A.J."/>
            <person name="Thomas B.C."/>
            <person name="Singh A."/>
            <person name="Wilkins M.J."/>
            <person name="Karaoz U."/>
            <person name="Brodie E.L."/>
            <person name="Williams K.H."/>
            <person name="Hubbard S.S."/>
            <person name="Banfield J.F."/>
        </authorList>
    </citation>
    <scope>NUCLEOTIDE SEQUENCE [LARGE SCALE GENOMIC DNA]</scope>
</reference>
<feature type="signal peptide" evidence="1">
    <location>
        <begin position="1"/>
        <end position="24"/>
    </location>
</feature>
<dbReference type="InterPro" id="IPR036116">
    <property type="entry name" value="FN3_sf"/>
</dbReference>
<feature type="chain" id="PRO_5009582039" description="Fibronectin type-III domain-containing protein" evidence="1">
    <location>
        <begin position="25"/>
        <end position="608"/>
    </location>
</feature>
<comment type="caution">
    <text evidence="3">The sequence shown here is derived from an EMBL/GenBank/DDBJ whole genome shotgun (WGS) entry which is preliminary data.</text>
</comment>
<proteinExistence type="predicted"/>
<dbReference type="CDD" id="cd00063">
    <property type="entry name" value="FN3"/>
    <property type="match status" value="1"/>
</dbReference>
<dbReference type="AlphaFoldDB" id="A0A1G2BD11"/>
<dbReference type="Pfam" id="PF01833">
    <property type="entry name" value="TIG"/>
    <property type="match status" value="2"/>
</dbReference>
<dbReference type="InterPro" id="IPR013783">
    <property type="entry name" value="Ig-like_fold"/>
</dbReference>
<dbReference type="InterPro" id="IPR003961">
    <property type="entry name" value="FN3_dom"/>
</dbReference>
<evidence type="ECO:0000313" key="3">
    <source>
        <dbReference type="EMBL" id="OGY87108.1"/>
    </source>
</evidence>
<dbReference type="Gene3D" id="2.60.120.260">
    <property type="entry name" value="Galactose-binding domain-like"/>
    <property type="match status" value="1"/>
</dbReference>
<dbReference type="InterPro" id="IPR014756">
    <property type="entry name" value="Ig_E-set"/>
</dbReference>
<dbReference type="Gene3D" id="2.60.40.10">
    <property type="entry name" value="Immunoglobulins"/>
    <property type="match status" value="3"/>
</dbReference>
<dbReference type="EMBL" id="MHKI01000012">
    <property type="protein sequence ID" value="OGY87108.1"/>
    <property type="molecule type" value="Genomic_DNA"/>
</dbReference>
<dbReference type="Proteomes" id="UP000176420">
    <property type="component" value="Unassembled WGS sequence"/>
</dbReference>
<evidence type="ECO:0000259" key="2">
    <source>
        <dbReference type="PROSITE" id="PS50853"/>
    </source>
</evidence>
<sequence length="608" mass="65182">MKKIILASILMIGAFLFGSQPVNAGTVFFDDMENGVNDWTSDGLWHLQENPQDITISPEINPDLVSLPDSGNLPYAYSDDFAWWYGAASDGTFMGEWTVDSQSDKNGGLSDDANLGNLVSPEIDLISADNATLSFWHWWEVEGVDVDRYDLMKVSASTDGGTTWTEVALLNPANDVDGESWRPYSSGGLGQVGQWLYTTVDLSAYVGNTVKLQFNFDTVDANYNGFRGWLIDDVLVTDDATVKPSFDSQSSQAVAECTGEDGASTTTPAQFYVQTAQSVQVNADGDWYITPTGSDDYVAKGTAGITSNVYLNAGFYTLWVNFNSDQICPDMTPIYATVSFYGGAGQPSAQVDTIVSFYGENFVANSTVAFDSTTAESIVVSSKELHVTVPASLTDGLYDLTVTNPNESSATLAKALTVTSVDAPDIYAVSPQEIDNSTETELTISGYHFAEGAIATVGGVPVADLTVAEGEITGTVLPGVSSGYQNVLVINPDGQTTKLVGGVYVSDSSVTGYMPSGSKIKAPKKVKGIKVAHVKKVKMTVSWKKVKNAEFYVVTVKKGDTIITSVSTTKKKQVIKGLQSNKKYKVNVRAVGQYLGGHVSKSVKFKTK</sequence>
<dbReference type="Pfam" id="PF20773">
    <property type="entry name" value="InhA-like_MAM"/>
    <property type="match status" value="1"/>
</dbReference>
<dbReference type="SUPFAM" id="SSF81296">
    <property type="entry name" value="E set domains"/>
    <property type="match status" value="2"/>
</dbReference>
<evidence type="ECO:0000313" key="4">
    <source>
        <dbReference type="Proteomes" id="UP000176420"/>
    </source>
</evidence>
<dbReference type="InterPro" id="IPR002909">
    <property type="entry name" value="IPT_dom"/>
</dbReference>
<accession>A0A1G2BD11</accession>
<dbReference type="Pfam" id="PF00041">
    <property type="entry name" value="fn3"/>
    <property type="match status" value="1"/>
</dbReference>